<dbReference type="EMBL" id="MU007026">
    <property type="protein sequence ID" value="KAF2432455.1"/>
    <property type="molecule type" value="Genomic_DNA"/>
</dbReference>
<comment type="caution">
    <text evidence="1">The sequence shown here is derived from an EMBL/GenBank/DDBJ whole genome shotgun (WGS) entry which is preliminary data.</text>
</comment>
<organism evidence="1 2">
    <name type="scientific">Tothia fuscella</name>
    <dbReference type="NCBI Taxonomy" id="1048955"/>
    <lineage>
        <taxon>Eukaryota</taxon>
        <taxon>Fungi</taxon>
        <taxon>Dikarya</taxon>
        <taxon>Ascomycota</taxon>
        <taxon>Pezizomycotina</taxon>
        <taxon>Dothideomycetes</taxon>
        <taxon>Pleosporomycetidae</taxon>
        <taxon>Venturiales</taxon>
        <taxon>Cylindrosympodiaceae</taxon>
        <taxon>Tothia</taxon>
    </lineage>
</organism>
<evidence type="ECO:0000313" key="1">
    <source>
        <dbReference type="EMBL" id="KAF2432455.1"/>
    </source>
</evidence>
<evidence type="ECO:0000313" key="2">
    <source>
        <dbReference type="Proteomes" id="UP000800235"/>
    </source>
</evidence>
<accession>A0A9P4U075</accession>
<gene>
    <name evidence="1" type="ORF">EJ08DRAFT_133404</name>
</gene>
<proteinExistence type="predicted"/>
<name>A0A9P4U075_9PEZI</name>
<protein>
    <submittedName>
        <fullName evidence="1">Uncharacterized protein</fullName>
    </submittedName>
</protein>
<dbReference type="Proteomes" id="UP000800235">
    <property type="component" value="Unassembled WGS sequence"/>
</dbReference>
<sequence>MPYLQELNLTHLSLTGGAIIFPNHSLYFPKHQYPLKKIHLEINIDLKNSGHTLIMRAGTANLRAGLQNFHSHIVTTIHFNFKSTFGTETASPIVFHAIMDSSSHIRSSGFTPTPDIIQSLKTSPNHDISALLNDISFPGFDDVDPWSEKLPEYEKLCGFIGIDLVREPL</sequence>
<keyword evidence="2" id="KW-1185">Reference proteome</keyword>
<dbReference type="AlphaFoldDB" id="A0A9P4U075"/>
<reference evidence="1" key="1">
    <citation type="journal article" date="2020" name="Stud. Mycol.">
        <title>101 Dothideomycetes genomes: a test case for predicting lifestyles and emergence of pathogens.</title>
        <authorList>
            <person name="Haridas S."/>
            <person name="Albert R."/>
            <person name="Binder M."/>
            <person name="Bloem J."/>
            <person name="Labutti K."/>
            <person name="Salamov A."/>
            <person name="Andreopoulos B."/>
            <person name="Baker S."/>
            <person name="Barry K."/>
            <person name="Bills G."/>
            <person name="Bluhm B."/>
            <person name="Cannon C."/>
            <person name="Castanera R."/>
            <person name="Culley D."/>
            <person name="Daum C."/>
            <person name="Ezra D."/>
            <person name="Gonzalez J."/>
            <person name="Henrissat B."/>
            <person name="Kuo A."/>
            <person name="Liang C."/>
            <person name="Lipzen A."/>
            <person name="Lutzoni F."/>
            <person name="Magnuson J."/>
            <person name="Mondo S."/>
            <person name="Nolan M."/>
            <person name="Ohm R."/>
            <person name="Pangilinan J."/>
            <person name="Park H.-J."/>
            <person name="Ramirez L."/>
            <person name="Alfaro M."/>
            <person name="Sun H."/>
            <person name="Tritt A."/>
            <person name="Yoshinaga Y."/>
            <person name="Zwiers L.-H."/>
            <person name="Turgeon B."/>
            <person name="Goodwin S."/>
            <person name="Spatafora J."/>
            <person name="Crous P."/>
            <person name="Grigoriev I."/>
        </authorList>
    </citation>
    <scope>NUCLEOTIDE SEQUENCE</scope>
    <source>
        <strain evidence="1">CBS 130266</strain>
    </source>
</reference>